<dbReference type="InterPro" id="IPR036291">
    <property type="entry name" value="NAD(P)-bd_dom_sf"/>
</dbReference>
<dbReference type="GO" id="GO:0033711">
    <property type="term" value="F:4-phosphoerythronate dehydrogenase activity"/>
    <property type="evidence" value="ECO:0007669"/>
    <property type="project" value="UniProtKB-EC"/>
</dbReference>
<organism evidence="2 3">
    <name type="scientific">Marinoscillum luteum</name>
    <dbReference type="NCBI Taxonomy" id="861051"/>
    <lineage>
        <taxon>Bacteria</taxon>
        <taxon>Pseudomonadati</taxon>
        <taxon>Bacteroidota</taxon>
        <taxon>Cytophagia</taxon>
        <taxon>Cytophagales</taxon>
        <taxon>Reichenbachiellaceae</taxon>
        <taxon>Marinoscillum</taxon>
    </lineage>
</organism>
<evidence type="ECO:0000313" key="2">
    <source>
        <dbReference type="EMBL" id="MFH6984710.1"/>
    </source>
</evidence>
<reference evidence="2 3" key="1">
    <citation type="journal article" date="2013" name="Int. J. Syst. Evol. Microbiol.">
        <title>Marinoscillum luteum sp. nov., isolated from marine sediment.</title>
        <authorList>
            <person name="Cha I.T."/>
            <person name="Park S.J."/>
            <person name="Kim S.J."/>
            <person name="Kim J.G."/>
            <person name="Jung M.Y."/>
            <person name="Shin K.S."/>
            <person name="Kwon K.K."/>
            <person name="Yang S.H."/>
            <person name="Seo Y.S."/>
            <person name="Rhee S.K."/>
        </authorList>
    </citation>
    <scope>NUCLEOTIDE SEQUENCE [LARGE SCALE GENOMIC DNA]</scope>
    <source>
        <strain evidence="2 3">KCTC 23939</strain>
    </source>
</reference>
<dbReference type="Pfam" id="PF01370">
    <property type="entry name" value="Epimerase"/>
    <property type="match status" value="1"/>
</dbReference>
<dbReference type="InterPro" id="IPR001509">
    <property type="entry name" value="Epimerase_deHydtase"/>
</dbReference>
<keyword evidence="3" id="KW-1185">Reference proteome</keyword>
<gene>
    <name evidence="2" type="ORF">ACHKAR_14740</name>
</gene>
<accession>A0ABW7NCC0</accession>
<dbReference type="EMBL" id="JBIPKE010000018">
    <property type="protein sequence ID" value="MFH6984710.1"/>
    <property type="molecule type" value="Genomic_DNA"/>
</dbReference>
<evidence type="ECO:0000259" key="1">
    <source>
        <dbReference type="Pfam" id="PF01370"/>
    </source>
</evidence>
<evidence type="ECO:0000313" key="3">
    <source>
        <dbReference type="Proteomes" id="UP001610063"/>
    </source>
</evidence>
<comment type="caution">
    <text evidence="2">The sequence shown here is derived from an EMBL/GenBank/DDBJ whole genome shotgun (WGS) entry which is preliminary data.</text>
</comment>
<dbReference type="SUPFAM" id="SSF51735">
    <property type="entry name" value="NAD(P)-binding Rossmann-fold domains"/>
    <property type="match status" value="1"/>
</dbReference>
<sequence>MEKISILGCGWLGLPLAKALIKAGHLVKGSTTHPEKISLLHTAGIHPYLIDLNPTYQGPKDFFESDLIIINLPPRNRNEDPSFHLKQLLSVRENMLVSRVSKVIFVSSTAVYPDLNRVVTEEDATANSLSRAGISLLQMEHLFTEVPNLQSTILRFGGLYGPGRHPGRFLAGKKQLGGAHNPVNMIHLDDCIGIIQTIIRDHHWNQTFNACSPHRQTRAEFYTLAAKDLGVEIPDFTEEAKPYKEVSSEKMLSQTGYKFIH</sequence>
<dbReference type="EC" id="1.1.1.290" evidence="2"/>
<feature type="domain" description="NAD-dependent epimerase/dehydratase" evidence="1">
    <location>
        <begin position="91"/>
        <end position="169"/>
    </location>
</feature>
<dbReference type="Gene3D" id="3.40.50.720">
    <property type="entry name" value="NAD(P)-binding Rossmann-like Domain"/>
    <property type="match status" value="1"/>
</dbReference>
<proteinExistence type="predicted"/>
<dbReference type="InterPro" id="IPR051783">
    <property type="entry name" value="NAD(P)-dependent_oxidoreduct"/>
</dbReference>
<dbReference type="RefSeq" id="WP_395418128.1">
    <property type="nucleotide sequence ID" value="NZ_JBIPKE010000018.1"/>
</dbReference>
<dbReference type="PANTHER" id="PTHR48079:SF6">
    <property type="entry name" value="NAD(P)-BINDING DOMAIN-CONTAINING PROTEIN-RELATED"/>
    <property type="match status" value="1"/>
</dbReference>
<name>A0ABW7NCC0_9BACT</name>
<dbReference type="Proteomes" id="UP001610063">
    <property type="component" value="Unassembled WGS sequence"/>
</dbReference>
<dbReference type="PANTHER" id="PTHR48079">
    <property type="entry name" value="PROTEIN YEEZ"/>
    <property type="match status" value="1"/>
</dbReference>
<protein>
    <submittedName>
        <fullName evidence="2">SDR family oxidoreductase</fullName>
        <ecNumber evidence="2">1.1.1.290</ecNumber>
    </submittedName>
</protein>
<keyword evidence="2" id="KW-0560">Oxidoreductase</keyword>
<dbReference type="CDD" id="cd05266">
    <property type="entry name" value="SDR_a4"/>
    <property type="match status" value="1"/>
</dbReference>